<sequence>MCTKFHQNHPSHQNSQAYQSAYLLPRSTLRHWVREDLHLQYFKSTNEDHVYEVSYKSPSMLNSLSVACFLETLPHPTLRCWGRASLALQYSSTSHLMRNLCTKFH</sequence>
<proteinExistence type="predicted"/>
<dbReference type="EMBL" id="BGPR01021027">
    <property type="protein sequence ID" value="GBN85946.1"/>
    <property type="molecule type" value="Genomic_DNA"/>
</dbReference>
<comment type="caution">
    <text evidence="1">The sequence shown here is derived from an EMBL/GenBank/DDBJ whole genome shotgun (WGS) entry which is preliminary data.</text>
</comment>
<keyword evidence="2" id="KW-1185">Reference proteome</keyword>
<accession>A0A4Y2SED5</accession>
<gene>
    <name evidence="1" type="ORF">AVEN_70457_1</name>
</gene>
<dbReference type="AlphaFoldDB" id="A0A4Y2SED5"/>
<reference evidence="1 2" key="1">
    <citation type="journal article" date="2019" name="Sci. Rep.">
        <title>Orb-weaving spider Araneus ventricosus genome elucidates the spidroin gene catalogue.</title>
        <authorList>
            <person name="Kono N."/>
            <person name="Nakamura H."/>
            <person name="Ohtoshi R."/>
            <person name="Moran D.A.P."/>
            <person name="Shinohara A."/>
            <person name="Yoshida Y."/>
            <person name="Fujiwara M."/>
            <person name="Mori M."/>
            <person name="Tomita M."/>
            <person name="Arakawa K."/>
        </authorList>
    </citation>
    <scope>NUCLEOTIDE SEQUENCE [LARGE SCALE GENOMIC DNA]</scope>
</reference>
<evidence type="ECO:0000313" key="1">
    <source>
        <dbReference type="EMBL" id="GBN85946.1"/>
    </source>
</evidence>
<organism evidence="1 2">
    <name type="scientific">Araneus ventricosus</name>
    <name type="common">Orbweaver spider</name>
    <name type="synonym">Epeira ventricosa</name>
    <dbReference type="NCBI Taxonomy" id="182803"/>
    <lineage>
        <taxon>Eukaryota</taxon>
        <taxon>Metazoa</taxon>
        <taxon>Ecdysozoa</taxon>
        <taxon>Arthropoda</taxon>
        <taxon>Chelicerata</taxon>
        <taxon>Arachnida</taxon>
        <taxon>Araneae</taxon>
        <taxon>Araneomorphae</taxon>
        <taxon>Entelegynae</taxon>
        <taxon>Araneoidea</taxon>
        <taxon>Araneidae</taxon>
        <taxon>Araneus</taxon>
    </lineage>
</organism>
<protein>
    <submittedName>
        <fullName evidence="1">Uncharacterized protein</fullName>
    </submittedName>
</protein>
<dbReference type="Proteomes" id="UP000499080">
    <property type="component" value="Unassembled WGS sequence"/>
</dbReference>
<evidence type="ECO:0000313" key="2">
    <source>
        <dbReference type="Proteomes" id="UP000499080"/>
    </source>
</evidence>
<name>A0A4Y2SED5_ARAVE</name>